<dbReference type="Gene3D" id="2.40.30.170">
    <property type="match status" value="1"/>
</dbReference>
<feature type="domain" description="CusB-like beta-barrel" evidence="6">
    <location>
        <begin position="248"/>
        <end position="324"/>
    </location>
</feature>
<dbReference type="Gene3D" id="6.10.140.730">
    <property type="match status" value="1"/>
</dbReference>
<dbReference type="Gene3D" id="2.40.50.320">
    <property type="entry name" value="Copper binding periplasmic protein CusF"/>
    <property type="match status" value="2"/>
</dbReference>
<reference evidence="8 9" key="1">
    <citation type="submission" date="2013-07" db="EMBL/GenBank/DDBJ databases">
        <title>Comparative Genomic and Metabolomic Analysis of Twelve Strains of Pseudoalteromonas luteoviolacea.</title>
        <authorList>
            <person name="Vynne N.G."/>
            <person name="Mansson M."/>
            <person name="Gram L."/>
        </authorList>
    </citation>
    <scope>NUCLEOTIDE SEQUENCE [LARGE SCALE GENOMIC DNA]</scope>
    <source>
        <strain evidence="8 9">NCIMB 1942</strain>
    </source>
</reference>
<dbReference type="FunFam" id="2.40.30.170:FF:000010">
    <property type="entry name" value="Efflux RND transporter periplasmic adaptor subunit"/>
    <property type="match status" value="1"/>
</dbReference>
<organism evidence="8 9">
    <name type="scientific">Pseudoalteromonas luteoviolacea NCIMB 1942</name>
    <dbReference type="NCBI Taxonomy" id="1365253"/>
    <lineage>
        <taxon>Bacteria</taxon>
        <taxon>Pseudomonadati</taxon>
        <taxon>Pseudomonadota</taxon>
        <taxon>Gammaproteobacteria</taxon>
        <taxon>Alteromonadales</taxon>
        <taxon>Pseudoalteromonadaceae</taxon>
        <taxon>Pseudoalteromonas</taxon>
    </lineage>
</organism>
<feature type="domain" description="Heavy metal binding" evidence="3">
    <location>
        <begin position="47"/>
        <end position="73"/>
    </location>
</feature>
<dbReference type="GO" id="GO:0022857">
    <property type="term" value="F:transmembrane transporter activity"/>
    <property type="evidence" value="ECO:0007669"/>
    <property type="project" value="InterPro"/>
</dbReference>
<keyword evidence="2" id="KW-0813">Transport</keyword>
<dbReference type="InterPro" id="IPR058790">
    <property type="entry name" value="BSH_CusB"/>
</dbReference>
<evidence type="ECO:0000313" key="9">
    <source>
        <dbReference type="Proteomes" id="UP000076587"/>
    </source>
</evidence>
<feature type="domain" description="CusB-like barrel-sandwich hybrid" evidence="5">
    <location>
        <begin position="128"/>
        <end position="243"/>
    </location>
</feature>
<dbReference type="AlphaFoldDB" id="A0A161ZZK6"/>
<dbReference type="Pfam" id="PF11604">
    <property type="entry name" value="CusF_Ec"/>
    <property type="match status" value="2"/>
</dbReference>
<evidence type="ECO:0000256" key="2">
    <source>
        <dbReference type="ARBA" id="ARBA00022448"/>
    </source>
</evidence>
<dbReference type="SUPFAM" id="SSF111369">
    <property type="entry name" value="HlyD-like secretion proteins"/>
    <property type="match status" value="1"/>
</dbReference>
<evidence type="ECO:0000259" key="4">
    <source>
        <dbReference type="Pfam" id="PF25869"/>
    </source>
</evidence>
<dbReference type="Gene3D" id="2.40.50.100">
    <property type="match status" value="1"/>
</dbReference>
<dbReference type="GO" id="GO:0060003">
    <property type="term" value="P:copper ion export"/>
    <property type="evidence" value="ECO:0007669"/>
    <property type="project" value="TreeGrafter"/>
</dbReference>
<feature type="domain" description="CzcB-like C-terminal circularly permuted SH3-like" evidence="7">
    <location>
        <begin position="331"/>
        <end position="391"/>
    </location>
</feature>
<dbReference type="Pfam" id="PF25975">
    <property type="entry name" value="CzcB_C"/>
    <property type="match status" value="1"/>
</dbReference>
<dbReference type="InterPro" id="IPR042230">
    <property type="entry name" value="CusF_sf"/>
</dbReference>
<dbReference type="InterPro" id="IPR058649">
    <property type="entry name" value="CzcB_C"/>
</dbReference>
<evidence type="ECO:0000259" key="3">
    <source>
        <dbReference type="Pfam" id="PF19335"/>
    </source>
</evidence>
<dbReference type="NCBIfam" id="TIGR01730">
    <property type="entry name" value="RND_mfp"/>
    <property type="match status" value="1"/>
</dbReference>
<comment type="caution">
    <text evidence="8">The sequence shown here is derived from an EMBL/GenBank/DDBJ whole genome shotgun (WGS) entry which is preliminary data.</text>
</comment>
<dbReference type="InterPro" id="IPR058792">
    <property type="entry name" value="Beta-barrel_RND_2"/>
</dbReference>
<evidence type="ECO:0000259" key="7">
    <source>
        <dbReference type="Pfam" id="PF25975"/>
    </source>
</evidence>
<dbReference type="InterPro" id="IPR021647">
    <property type="entry name" value="CusF_Ec"/>
</dbReference>
<accession>A0A161ZZK6</accession>
<proteinExistence type="inferred from homology"/>
<dbReference type="PANTHER" id="PTHR30097">
    <property type="entry name" value="CATION EFFLUX SYSTEM PROTEIN CUSB"/>
    <property type="match status" value="1"/>
</dbReference>
<gene>
    <name evidence="8" type="ORF">N482_14000</name>
</gene>
<dbReference type="InterPro" id="IPR006143">
    <property type="entry name" value="RND_pump_MFP"/>
</dbReference>
<dbReference type="InterPro" id="IPR058791">
    <property type="entry name" value="3HB_CusB"/>
</dbReference>
<dbReference type="Gene3D" id="2.40.420.20">
    <property type="match status" value="1"/>
</dbReference>
<dbReference type="InterPro" id="IPR045800">
    <property type="entry name" value="HMBD"/>
</dbReference>
<dbReference type="GO" id="GO:0030288">
    <property type="term" value="C:outer membrane-bounded periplasmic space"/>
    <property type="evidence" value="ECO:0007669"/>
    <property type="project" value="TreeGrafter"/>
</dbReference>
<feature type="domain" description="CusB-like three alpha-helical bundle" evidence="4">
    <location>
        <begin position="163"/>
        <end position="210"/>
    </location>
</feature>
<dbReference type="Proteomes" id="UP000076587">
    <property type="component" value="Unassembled WGS sequence"/>
</dbReference>
<evidence type="ECO:0000259" key="5">
    <source>
        <dbReference type="Pfam" id="PF25919"/>
    </source>
</evidence>
<dbReference type="EMBL" id="AUXT01000179">
    <property type="protein sequence ID" value="KZN45658.1"/>
    <property type="molecule type" value="Genomic_DNA"/>
</dbReference>
<dbReference type="PANTHER" id="PTHR30097:SF15">
    <property type="entry name" value="CATION EFFLUX SYSTEM PROTEIN CUSB"/>
    <property type="match status" value="1"/>
</dbReference>
<protein>
    <submittedName>
        <fullName evidence="8">Uncharacterized protein</fullName>
    </submittedName>
</protein>
<dbReference type="GO" id="GO:0016020">
    <property type="term" value="C:membrane"/>
    <property type="evidence" value="ECO:0007669"/>
    <property type="project" value="InterPro"/>
</dbReference>
<comment type="similarity">
    <text evidence="1">Belongs to the membrane fusion protein (MFP) (TC 8.A.1) family.</text>
</comment>
<dbReference type="Pfam" id="PF25919">
    <property type="entry name" value="BSH_CusB"/>
    <property type="match status" value="1"/>
</dbReference>
<dbReference type="GO" id="GO:0046914">
    <property type="term" value="F:transition metal ion binding"/>
    <property type="evidence" value="ECO:0007669"/>
    <property type="project" value="TreeGrafter"/>
</dbReference>
<dbReference type="Pfam" id="PF25869">
    <property type="entry name" value="3HB_CusB"/>
    <property type="match status" value="1"/>
</dbReference>
<dbReference type="Pfam" id="PF19335">
    <property type="entry name" value="HMBD"/>
    <property type="match status" value="1"/>
</dbReference>
<evidence type="ECO:0000259" key="6">
    <source>
        <dbReference type="Pfam" id="PF25954"/>
    </source>
</evidence>
<evidence type="ECO:0000256" key="1">
    <source>
        <dbReference type="ARBA" id="ARBA00009477"/>
    </source>
</evidence>
<dbReference type="InterPro" id="IPR051909">
    <property type="entry name" value="MFP_Cation_Efflux"/>
</dbReference>
<sequence>MMLSIKKHLLGLLVGALVGGGLVNLYTFYSSEKSSENKAAEEKKPLYWVAPMDANYRRDKPGKSPMGMDLVPVYEKPQVNEGSGPGVVTISPHVENNLGVRTALVKSMRIHTEITTVGYVGYDEDKLVHIHPRVEGWIDKLYIKSMGERVEQGQPLYELYSPELVNAQKEVLVALKQSDQQLISAARKRLKALKMSPKFIEHLVQTKEVSQTVTFYAPQSGVVENLNIREGFYVQPDTTMMSIGELQQVWVEAEVFEREAALVKAGLPVTMKLDYLPGKTWQGEVDYVYPSLDAQNRTLRVRLRFNNKDLALKPNMFAQISIHSDPVDEVVTVPKEAVIRTGQQDRVVLVVGNGQFKSVEIVIGRVTSEYIEVLDGLAAGDEIVTSAQFLIDSESSKNSDFKRMNVGETPTFAWMQGRVNEIQRQQRIANITHDPVAAWNWPEMTMDFGIADSVDIEALKAGQALHFKVIQSGSGEYLVSEIHIVSEPSFPSATVRGVINQVDIDARVLNISREAIEKWNRQAATMDFVVAKGVELQQFKTGDAVKFTFEVRENLVVTEIMLQQAGDEAHHSHGHH</sequence>
<dbReference type="PATRIC" id="fig|1365253.3.peg.3381"/>
<name>A0A161ZZK6_9GAMM</name>
<dbReference type="Pfam" id="PF25954">
    <property type="entry name" value="Beta-barrel_RND_2"/>
    <property type="match status" value="1"/>
</dbReference>
<evidence type="ECO:0000313" key="8">
    <source>
        <dbReference type="EMBL" id="KZN45658.1"/>
    </source>
</evidence>
<dbReference type="GO" id="GO:0015679">
    <property type="term" value="P:plasma membrane copper ion transport"/>
    <property type="evidence" value="ECO:0007669"/>
    <property type="project" value="TreeGrafter"/>
</dbReference>